<evidence type="ECO:0000313" key="11">
    <source>
        <dbReference type="EMBL" id="TGK01530.1"/>
    </source>
</evidence>
<reference evidence="11 14" key="2">
    <citation type="journal article" date="2019" name="PLoS Negl. Trop. Dis.">
        <title>Revisiting the worldwide diversity of Leptospira species in the environment.</title>
        <authorList>
            <person name="Vincent A.T."/>
            <person name="Schiettekatte O."/>
            <person name="Bourhy P."/>
            <person name="Veyrier F.J."/>
            <person name="Picardeau M."/>
        </authorList>
    </citation>
    <scope>NUCLEOTIDE SEQUENCE [LARGE SCALE GENOMIC DNA]</scope>
    <source>
        <strain evidence="12">201702690</strain>
        <strain evidence="11 14">SSW18</strain>
    </source>
</reference>
<dbReference type="Proteomes" id="UP000297946">
    <property type="component" value="Unassembled WGS sequence"/>
</dbReference>
<evidence type="ECO:0000256" key="4">
    <source>
        <dbReference type="ARBA" id="ARBA00015486"/>
    </source>
</evidence>
<dbReference type="InterPro" id="IPR017846">
    <property type="entry name" value="Nict_dMeBzImd_PRibTrfase_bact"/>
</dbReference>
<evidence type="ECO:0000256" key="10">
    <source>
        <dbReference type="HAMAP-Rule" id="MF_00230"/>
    </source>
</evidence>
<proteinExistence type="inferred from homology"/>
<evidence type="ECO:0000256" key="9">
    <source>
        <dbReference type="ARBA" id="ARBA00047340"/>
    </source>
</evidence>
<dbReference type="AlphaFoldDB" id="A0A5F1ZU89"/>
<comment type="catalytic activity">
    <reaction evidence="9 10">
        <text>5,6-dimethylbenzimidazole + nicotinate beta-D-ribonucleotide = alpha-ribazole 5'-phosphate + nicotinate + H(+)</text>
        <dbReference type="Rhea" id="RHEA:11196"/>
        <dbReference type="ChEBI" id="CHEBI:15378"/>
        <dbReference type="ChEBI" id="CHEBI:15890"/>
        <dbReference type="ChEBI" id="CHEBI:32544"/>
        <dbReference type="ChEBI" id="CHEBI:57502"/>
        <dbReference type="ChEBI" id="CHEBI:57918"/>
        <dbReference type="EC" id="2.4.2.21"/>
    </reaction>
</comment>
<dbReference type="GO" id="GO:0008939">
    <property type="term" value="F:nicotinate-nucleotide-dimethylbenzimidazole phosphoribosyltransferase activity"/>
    <property type="evidence" value="ECO:0007669"/>
    <property type="project" value="UniProtKB-UniRule"/>
</dbReference>
<dbReference type="UniPathway" id="UPA00061">
    <property type="reaction ID" value="UER00516"/>
</dbReference>
<comment type="function">
    <text evidence="10">Catalyzes the synthesis of alpha-ribazole-5'-phosphate from nicotinate mononucleotide (NAMN) and 5,6-dimethylbenzimidazole (DMB).</text>
</comment>
<protein>
    <recommendedName>
        <fullName evidence="4 10">Nicotinate-nucleotide--dimethylbenzimidazole phosphoribosyltransferase</fullName>
        <shortName evidence="10">NN:DBI PRT</shortName>
        <ecNumber evidence="3 10">2.4.2.21</ecNumber>
    </recommendedName>
    <alternativeName>
        <fullName evidence="8 10">N(1)-alpha-phosphoribosyltransferase</fullName>
    </alternativeName>
</protein>
<evidence type="ECO:0000313" key="13">
    <source>
        <dbReference type="Proteomes" id="UP000297273"/>
    </source>
</evidence>
<dbReference type="SUPFAM" id="SSF52733">
    <property type="entry name" value="Nicotinate mononucleotide:5,6-dimethylbenzimidazole phosphoribosyltransferase (CobT)"/>
    <property type="match status" value="1"/>
</dbReference>
<evidence type="ECO:0000313" key="14">
    <source>
        <dbReference type="Proteomes" id="UP000297946"/>
    </source>
</evidence>
<accession>A0A5F1ZU89</accession>
<dbReference type="HAMAP" id="MF_00230">
    <property type="entry name" value="CobT"/>
    <property type="match status" value="1"/>
</dbReference>
<gene>
    <name evidence="10 11" type="primary">cobT</name>
    <name evidence="11" type="ORF">EHO57_11465</name>
    <name evidence="12" type="ORF">EHQ53_07405</name>
</gene>
<dbReference type="PANTHER" id="PTHR43463">
    <property type="entry name" value="NICOTINATE-NUCLEOTIDE--DIMETHYLBENZIMIDAZOLE PHOSPHORIBOSYLTRANSFERASE"/>
    <property type="match status" value="1"/>
</dbReference>
<keyword evidence="6 10" id="KW-0328">Glycosyltransferase</keyword>
<dbReference type="EMBL" id="RQER01000006">
    <property type="protein sequence ID" value="TGK01530.1"/>
    <property type="molecule type" value="Genomic_DNA"/>
</dbReference>
<dbReference type="InterPro" id="IPR023195">
    <property type="entry name" value="Nict_dMeBzImd_PRibTrfase_N"/>
</dbReference>
<dbReference type="CDD" id="cd02439">
    <property type="entry name" value="DMB-PRT_CobT"/>
    <property type="match status" value="1"/>
</dbReference>
<dbReference type="OrthoDB" id="9781491at2"/>
<evidence type="ECO:0000256" key="1">
    <source>
        <dbReference type="ARBA" id="ARBA00005049"/>
    </source>
</evidence>
<dbReference type="PANTHER" id="PTHR43463:SF1">
    <property type="entry name" value="NICOTINATE-NUCLEOTIDE--DIMETHYLBENZIMIDAZOLE PHOSPHORIBOSYLTRANSFERASE"/>
    <property type="match status" value="1"/>
</dbReference>
<dbReference type="EC" id="2.4.2.21" evidence="3 10"/>
<dbReference type="EMBL" id="RQGC01000004">
    <property type="protein sequence ID" value="TGL42020.1"/>
    <property type="molecule type" value="Genomic_DNA"/>
</dbReference>
<dbReference type="InterPro" id="IPR036087">
    <property type="entry name" value="Nict_dMeBzImd_PRibTrfase_sf"/>
</dbReference>
<keyword evidence="5 10" id="KW-0169">Cobalamin biosynthesis</keyword>
<dbReference type="Proteomes" id="UP000297273">
    <property type="component" value="Unassembled WGS sequence"/>
</dbReference>
<reference evidence="12" key="1">
    <citation type="submission" date="2018-10" db="EMBL/GenBank/DDBJ databases">
        <authorList>
            <person name="Vincent A.T."/>
            <person name="Schiettekatte O."/>
            <person name="Bourhy P."/>
            <person name="Veyrier F.J."/>
            <person name="Picardeau M."/>
        </authorList>
    </citation>
    <scope>NUCLEOTIDE SEQUENCE</scope>
    <source>
        <strain evidence="12">201702690</strain>
    </source>
</reference>
<comment type="caution">
    <text evidence="11">The sequence shown here is derived from an EMBL/GenBank/DDBJ whole genome shotgun (WGS) entry which is preliminary data.</text>
</comment>
<name>A0A5F1ZU89_9LEPT</name>
<evidence type="ECO:0000256" key="8">
    <source>
        <dbReference type="ARBA" id="ARBA00030686"/>
    </source>
</evidence>
<comment type="pathway">
    <text evidence="1 10">Nucleoside biosynthesis; alpha-ribazole biosynthesis; alpha-ribazole from 5,6-dimethylbenzimidazole: step 1/2.</text>
</comment>
<dbReference type="RefSeq" id="WP_135644630.1">
    <property type="nucleotide sequence ID" value="NZ_RQER01000006.1"/>
</dbReference>
<keyword evidence="7 10" id="KW-0808">Transferase</keyword>
<sequence>MIRPKEVHQLDLDKTLRHKIDTKTKPLGALGRLENLAYQIGTIQNTVHPVLTDPHLLVFAGDHGLADSGVSAFPKEVTYQMVLNFLNGGAAINVFCKQHDISLLVVDAGVAGNFEQAHPNFISAKIASGTRNILNEPAMTREECEEAIRIGGEIAKTKVPSSCNVIGFGEMGIGNTSSASLLASVFLDRSAEEMTGRGTGLDDQALSRKKQILTQCREKHPVNAKDPIEVLSKFGGFEIAMICGAMLSSFKENRLIIVDGFIASSAFLTAFRIEPKIARNAIFAHRSSEQGHKLILDFFDADPILDLGLRLGEGTGCALAYPILESALAFLREMASFESAGVSEKKE</sequence>
<dbReference type="NCBIfam" id="NF000996">
    <property type="entry name" value="PRK00105.1"/>
    <property type="match status" value="1"/>
</dbReference>
<evidence type="ECO:0000256" key="2">
    <source>
        <dbReference type="ARBA" id="ARBA00007110"/>
    </source>
</evidence>
<evidence type="ECO:0000256" key="7">
    <source>
        <dbReference type="ARBA" id="ARBA00022679"/>
    </source>
</evidence>
<keyword evidence="13" id="KW-1185">Reference proteome</keyword>
<evidence type="ECO:0000256" key="5">
    <source>
        <dbReference type="ARBA" id="ARBA00022573"/>
    </source>
</evidence>
<dbReference type="Gene3D" id="3.40.50.10210">
    <property type="match status" value="1"/>
</dbReference>
<dbReference type="Gene3D" id="1.10.1610.10">
    <property type="match status" value="1"/>
</dbReference>
<dbReference type="NCBIfam" id="TIGR03160">
    <property type="entry name" value="cobT_DBIPRT"/>
    <property type="match status" value="1"/>
</dbReference>
<dbReference type="FunFam" id="3.40.50.10210:FF:000001">
    <property type="entry name" value="Nicotinate-nucleotide--dimethylbenzimidazole phosphoribosyltransferase"/>
    <property type="match status" value="1"/>
</dbReference>
<dbReference type="Pfam" id="PF02277">
    <property type="entry name" value="DBI_PRT"/>
    <property type="match status" value="1"/>
</dbReference>
<evidence type="ECO:0000256" key="3">
    <source>
        <dbReference type="ARBA" id="ARBA00011991"/>
    </source>
</evidence>
<dbReference type="InterPro" id="IPR003200">
    <property type="entry name" value="Nict_dMeBzImd_PRibTrfase"/>
</dbReference>
<evidence type="ECO:0000256" key="6">
    <source>
        <dbReference type="ARBA" id="ARBA00022676"/>
    </source>
</evidence>
<feature type="active site" description="Proton acceptor" evidence="10">
    <location>
        <position position="313"/>
    </location>
</feature>
<dbReference type="GO" id="GO:0009236">
    <property type="term" value="P:cobalamin biosynthetic process"/>
    <property type="evidence" value="ECO:0007669"/>
    <property type="project" value="UniProtKB-UniRule"/>
</dbReference>
<evidence type="ECO:0000313" key="12">
    <source>
        <dbReference type="EMBL" id="TGL42020.1"/>
    </source>
</evidence>
<comment type="similarity">
    <text evidence="2 10">Belongs to the CobT family.</text>
</comment>
<organism evidence="11 14">
    <name type="scientific">Leptospira langatensis</name>
    <dbReference type="NCBI Taxonomy" id="2484983"/>
    <lineage>
        <taxon>Bacteria</taxon>
        <taxon>Pseudomonadati</taxon>
        <taxon>Spirochaetota</taxon>
        <taxon>Spirochaetia</taxon>
        <taxon>Leptospirales</taxon>
        <taxon>Leptospiraceae</taxon>
        <taxon>Leptospira</taxon>
    </lineage>
</organism>